<dbReference type="OrthoDB" id="29304at10239"/>
<dbReference type="RefSeq" id="YP_009001510.1">
    <property type="nucleotide sequence ID" value="NC_023426.1"/>
</dbReference>
<accession>W6JIM7</accession>
<reference evidence="2 3" key="1">
    <citation type="journal article" date="2014" name="Virology">
        <title>The complete genome sequence of the Alphaentomopoxvirus Anomala cuprea entomopoxvirus, including its terminal hairpin loop sequences, suggests a potentially unique mode of apoptosis inhibition and mode of DNA replication.</title>
        <authorList>
            <person name="Mitsuhashi W."/>
            <person name="Miyamoto K."/>
            <person name="Wada S."/>
        </authorList>
    </citation>
    <scope>NUCLEOTIDE SEQUENCE [LARGE SCALE GENOMIC DNA]</scope>
    <source>
        <strain evidence="2">CV6M</strain>
    </source>
</reference>
<dbReference type="GeneID" id="18263466"/>
<evidence type="ECO:0000256" key="1">
    <source>
        <dbReference type="SAM" id="Phobius"/>
    </source>
</evidence>
<organism evidence="2 3">
    <name type="scientific">Alphaentomopoxvirus acuprea</name>
    <dbReference type="NCBI Taxonomy" id="62099"/>
    <lineage>
        <taxon>Viruses</taxon>
        <taxon>Varidnaviria</taxon>
        <taxon>Bamfordvirae</taxon>
        <taxon>Nucleocytoviricota</taxon>
        <taxon>Pokkesviricetes</taxon>
        <taxon>Chitovirales</taxon>
        <taxon>Poxviridae</taxon>
        <taxon>Entomopoxvirinae</taxon>
        <taxon>Alphaentomopoxvirus</taxon>
    </lineage>
</organism>
<sequence>MGIIKSDNKVINLNPTFIIWDYDVNIIIKNYSIYLIIMIEICFIIFILYYFYIQEIIFIYNYIFGVAKSLSDKDLYNILDQKIQNIINTKLFCDANNNMKFIFNGNEYYATSLNGDQIVGCSDILK</sequence>
<keyword evidence="1" id="KW-1133">Transmembrane helix</keyword>
<proteinExistence type="predicted"/>
<keyword evidence="1" id="KW-0472">Membrane</keyword>
<protein>
    <submittedName>
        <fullName evidence="2">Putative membrane protein</fullName>
    </submittedName>
</protein>
<feature type="transmembrane region" description="Helical" evidence="1">
    <location>
        <begin position="31"/>
        <end position="52"/>
    </location>
</feature>
<evidence type="ECO:0000313" key="2">
    <source>
        <dbReference type="EMBL" id="BAO49397.1"/>
    </source>
</evidence>
<keyword evidence="3" id="KW-1185">Reference proteome</keyword>
<dbReference type="Proteomes" id="UP000174145">
    <property type="component" value="Segment"/>
</dbReference>
<evidence type="ECO:0000313" key="3">
    <source>
        <dbReference type="Proteomes" id="UP000174145"/>
    </source>
</evidence>
<name>W6JIM7_9POXV</name>
<keyword evidence="1" id="KW-0812">Transmembrane</keyword>
<dbReference type="KEGG" id="vg:18263466"/>
<dbReference type="EMBL" id="AP013055">
    <property type="protein sequence ID" value="BAO49397.1"/>
    <property type="molecule type" value="Genomic_DNA"/>
</dbReference>